<dbReference type="RefSeq" id="XP_018186348.1">
    <property type="nucleotide sequence ID" value="XM_018333124.1"/>
</dbReference>
<dbReference type="EMBL" id="KV407462">
    <property type="protein sequence ID" value="KZF20793.1"/>
    <property type="molecule type" value="Genomic_DNA"/>
</dbReference>
<evidence type="ECO:0000313" key="7">
    <source>
        <dbReference type="EMBL" id="KZF20793.1"/>
    </source>
</evidence>
<feature type="transmembrane region" description="Helical" evidence="6">
    <location>
        <begin position="39"/>
        <end position="60"/>
    </location>
</feature>
<evidence type="ECO:0000256" key="6">
    <source>
        <dbReference type="RuleBase" id="RU363053"/>
    </source>
</evidence>
<feature type="transmembrane region" description="Helical" evidence="6">
    <location>
        <begin position="101"/>
        <end position="122"/>
    </location>
</feature>
<dbReference type="Pfam" id="PF04117">
    <property type="entry name" value="Mpv17_PMP22"/>
    <property type="match status" value="1"/>
</dbReference>
<dbReference type="GO" id="GO:0005778">
    <property type="term" value="C:peroxisomal membrane"/>
    <property type="evidence" value="ECO:0007669"/>
    <property type="project" value="TreeGrafter"/>
</dbReference>
<protein>
    <recommendedName>
        <fullName evidence="9">Integral membrane protein, Mpv17/PMP22 family</fullName>
    </recommendedName>
</protein>
<dbReference type="InParanoid" id="A0A165FBP7"/>
<dbReference type="OrthoDB" id="10267969at2759"/>
<keyword evidence="3 6" id="KW-0812">Transmembrane</keyword>
<keyword evidence="5 6" id="KW-0472">Membrane</keyword>
<dbReference type="OMA" id="DWVPVFQ"/>
<comment type="similarity">
    <text evidence="2 6">Belongs to the peroxisomal membrane protein PXMP2/4 family.</text>
</comment>
<dbReference type="GeneID" id="28898261"/>
<name>A0A165FBP7_XYLHT</name>
<comment type="subcellular location">
    <subcellularLocation>
        <location evidence="1">Membrane</location>
        <topology evidence="1">Multi-pass membrane protein</topology>
    </subcellularLocation>
</comment>
<evidence type="ECO:0000256" key="1">
    <source>
        <dbReference type="ARBA" id="ARBA00004141"/>
    </source>
</evidence>
<evidence type="ECO:0000313" key="8">
    <source>
        <dbReference type="Proteomes" id="UP000076632"/>
    </source>
</evidence>
<evidence type="ECO:0000256" key="4">
    <source>
        <dbReference type="ARBA" id="ARBA00022989"/>
    </source>
</evidence>
<evidence type="ECO:0000256" key="3">
    <source>
        <dbReference type="ARBA" id="ARBA00022692"/>
    </source>
</evidence>
<keyword evidence="4 6" id="KW-1133">Transmembrane helix</keyword>
<evidence type="ECO:0000256" key="5">
    <source>
        <dbReference type="ARBA" id="ARBA00023136"/>
    </source>
</evidence>
<accession>A0A165FBP7</accession>
<evidence type="ECO:0008006" key="9">
    <source>
        <dbReference type="Google" id="ProtNLM"/>
    </source>
</evidence>
<dbReference type="STRING" id="1328760.A0A165FBP7"/>
<dbReference type="PANTHER" id="PTHR11266">
    <property type="entry name" value="PEROXISOMAL MEMBRANE PROTEIN 2, PXMP2 MPV17"/>
    <property type="match status" value="1"/>
</dbReference>
<dbReference type="InterPro" id="IPR007248">
    <property type="entry name" value="Mpv17_PMP22"/>
</dbReference>
<feature type="transmembrane region" description="Helical" evidence="6">
    <location>
        <begin position="142"/>
        <end position="160"/>
    </location>
</feature>
<proteinExistence type="inferred from homology"/>
<sequence length="186" mass="19917">MASPVVVATIQAAILSATSNVLAQAITSYRNDAPFTLDVNALLPFVIFTIISTPPNFLWLGYLEQKLPSTTPAATETAKGKEKEGKEVQSRLNLGNALKKLLIDQIIAGTLNNIAFIAFLAAAKGATTPEVIEAVRQGFPPLFLASLKLWPMVSLISFTVVPADKRVLFLSSIGLGWGVFLSIYNA</sequence>
<evidence type="ECO:0000256" key="2">
    <source>
        <dbReference type="ARBA" id="ARBA00006824"/>
    </source>
</evidence>
<dbReference type="PANTHER" id="PTHR11266:SF80">
    <property type="entry name" value="PEROXISOMAL MEMBRANE PROTEIN 2"/>
    <property type="match status" value="1"/>
</dbReference>
<feature type="transmembrane region" description="Helical" evidence="6">
    <location>
        <begin position="167"/>
        <end position="184"/>
    </location>
</feature>
<organism evidence="7 8">
    <name type="scientific">Xylona heveae (strain CBS 132557 / TC161)</name>
    <dbReference type="NCBI Taxonomy" id="1328760"/>
    <lineage>
        <taxon>Eukaryota</taxon>
        <taxon>Fungi</taxon>
        <taxon>Dikarya</taxon>
        <taxon>Ascomycota</taxon>
        <taxon>Pezizomycotina</taxon>
        <taxon>Xylonomycetes</taxon>
        <taxon>Xylonales</taxon>
        <taxon>Xylonaceae</taxon>
        <taxon>Xylona</taxon>
    </lineage>
</organism>
<reference evidence="7 8" key="1">
    <citation type="journal article" date="2016" name="Fungal Biol.">
        <title>The genome of Xylona heveae provides a window into fungal endophytism.</title>
        <authorList>
            <person name="Gazis R."/>
            <person name="Kuo A."/>
            <person name="Riley R."/>
            <person name="LaButti K."/>
            <person name="Lipzen A."/>
            <person name="Lin J."/>
            <person name="Amirebrahimi M."/>
            <person name="Hesse C.N."/>
            <person name="Spatafora J.W."/>
            <person name="Henrissat B."/>
            <person name="Hainaut M."/>
            <person name="Grigoriev I.V."/>
            <person name="Hibbett D.S."/>
        </authorList>
    </citation>
    <scope>NUCLEOTIDE SEQUENCE [LARGE SCALE GENOMIC DNA]</scope>
    <source>
        <strain evidence="7 8">TC161</strain>
    </source>
</reference>
<gene>
    <name evidence="7" type="ORF">L228DRAFT_249610</name>
</gene>
<keyword evidence="8" id="KW-1185">Reference proteome</keyword>
<dbReference type="AlphaFoldDB" id="A0A165FBP7"/>
<dbReference type="Proteomes" id="UP000076632">
    <property type="component" value="Unassembled WGS sequence"/>
</dbReference>